<gene>
    <name evidence="2" type="ORF">ABID24_001146</name>
</gene>
<dbReference type="InterPro" id="IPR025748">
    <property type="entry name" value="PrcB_C_dom"/>
</dbReference>
<dbReference type="PROSITE" id="PS51257">
    <property type="entry name" value="PROKAR_LIPOPROTEIN"/>
    <property type="match status" value="1"/>
</dbReference>
<evidence type="ECO:0000313" key="2">
    <source>
        <dbReference type="EMBL" id="MET3749911.1"/>
    </source>
</evidence>
<reference evidence="2 3" key="1">
    <citation type="submission" date="2024-06" db="EMBL/GenBank/DDBJ databases">
        <title>Genomic Encyclopedia of Type Strains, Phase IV (KMG-IV): sequencing the most valuable type-strain genomes for metagenomic binning, comparative biology and taxonomic classification.</title>
        <authorList>
            <person name="Goeker M."/>
        </authorList>
    </citation>
    <scope>NUCLEOTIDE SEQUENCE [LARGE SCALE GENOMIC DNA]</scope>
    <source>
        <strain evidence="2 3">DSM 29492</strain>
    </source>
</reference>
<dbReference type="Pfam" id="PF14343">
    <property type="entry name" value="PrcB_C"/>
    <property type="match status" value="1"/>
</dbReference>
<evidence type="ECO:0000313" key="3">
    <source>
        <dbReference type="Proteomes" id="UP001549106"/>
    </source>
</evidence>
<dbReference type="Proteomes" id="UP001549106">
    <property type="component" value="Unassembled WGS sequence"/>
</dbReference>
<dbReference type="EMBL" id="JBEPMJ010000006">
    <property type="protein sequence ID" value="MET3749911.1"/>
    <property type="molecule type" value="Genomic_DNA"/>
</dbReference>
<protein>
    <recommendedName>
        <fullName evidence="1">PrcB C-terminal domain-containing protein</fullName>
    </recommendedName>
</protein>
<evidence type="ECO:0000259" key="1">
    <source>
        <dbReference type="Pfam" id="PF14343"/>
    </source>
</evidence>
<comment type="caution">
    <text evidence="2">The sequence shown here is derived from an EMBL/GenBank/DDBJ whole genome shotgun (WGS) entry which is preliminary data.</text>
</comment>
<name>A0ABV2M0D4_9FIRM</name>
<proteinExistence type="predicted"/>
<feature type="domain" description="PrcB C-terminal" evidence="1">
    <location>
        <begin position="69"/>
        <end position="124"/>
    </location>
</feature>
<organism evidence="2 3">
    <name type="scientific">Blautia caecimuris</name>
    <dbReference type="NCBI Taxonomy" id="1796615"/>
    <lineage>
        <taxon>Bacteria</taxon>
        <taxon>Bacillati</taxon>
        <taxon>Bacillota</taxon>
        <taxon>Clostridia</taxon>
        <taxon>Lachnospirales</taxon>
        <taxon>Lachnospiraceae</taxon>
        <taxon>Blautia</taxon>
    </lineage>
</organism>
<dbReference type="RefSeq" id="WP_257464297.1">
    <property type="nucleotide sequence ID" value="NZ_BAABXP010000001.1"/>
</dbReference>
<keyword evidence="3" id="KW-1185">Reference proteome</keyword>
<accession>A0ABV2M0D4</accession>
<sequence length="134" mass="15151">MKKTVLLVCYLILILSLGGCRLVRIEEEKRTPLEYEVVEPEQLPEEAASLVEEKKASEFRVTYQSGKELYLIRGYGKQMSGGYSIQVKELSASSTAVFFETKLMGPSAEEQSGAPSYPYIAVKIQYRKEPVQFQ</sequence>